<protein>
    <submittedName>
        <fullName evidence="5">Restriction endonuclease subunit S</fullName>
        <ecNumber evidence="5">3.1.21.-</ecNumber>
    </submittedName>
</protein>
<keyword evidence="3" id="KW-0238">DNA-binding</keyword>
<dbReference type="Proteomes" id="UP001595693">
    <property type="component" value="Unassembled WGS sequence"/>
</dbReference>
<reference evidence="6" key="1">
    <citation type="journal article" date="2019" name="Int. J. Syst. Evol. Microbiol.">
        <title>The Global Catalogue of Microorganisms (GCM) 10K type strain sequencing project: providing services to taxonomists for standard genome sequencing and annotation.</title>
        <authorList>
            <consortium name="The Broad Institute Genomics Platform"/>
            <consortium name="The Broad Institute Genome Sequencing Center for Infectious Disease"/>
            <person name="Wu L."/>
            <person name="Ma J."/>
        </authorList>
    </citation>
    <scope>NUCLEOTIDE SEQUENCE [LARGE SCALE GENOMIC DNA]</scope>
    <source>
        <strain evidence="6">CCUG 2113</strain>
    </source>
</reference>
<evidence type="ECO:0000256" key="3">
    <source>
        <dbReference type="ARBA" id="ARBA00023125"/>
    </source>
</evidence>
<dbReference type="PANTHER" id="PTHR30408">
    <property type="entry name" value="TYPE-1 RESTRICTION ENZYME ECOKI SPECIFICITY PROTEIN"/>
    <property type="match status" value="1"/>
</dbReference>
<dbReference type="GO" id="GO:0016787">
    <property type="term" value="F:hydrolase activity"/>
    <property type="evidence" value="ECO:0007669"/>
    <property type="project" value="UniProtKB-KW"/>
</dbReference>
<gene>
    <name evidence="5" type="ORF">ACFOW3_27355</name>
</gene>
<name>A0ABV8DIE6_9BURK</name>
<evidence type="ECO:0000313" key="6">
    <source>
        <dbReference type="Proteomes" id="UP001595693"/>
    </source>
</evidence>
<dbReference type="RefSeq" id="WP_377808748.1">
    <property type="nucleotide sequence ID" value="NZ_JBHSAJ010000178.1"/>
</dbReference>
<dbReference type="InterPro" id="IPR052021">
    <property type="entry name" value="Type-I_RS_S_subunit"/>
</dbReference>
<sequence length="337" mass="36515">ASTFFIMPAIFAGHVAQLKMPRLDAYGTGSTVSNLRIPVLEALKVPTPPLSVQREVAEVLGSIDDRITLLRETNATLEAIAQALFKSWFVDFDPVRAKMEGRAPEGMDEATAALFPDALEESELGWVPKGWQAGSLDTIFELNPKRTLKKDVQAPYLDMAGVATSGHCADTPISRAMGSGSKFRNGDTLLARITPCLENGKTAFVDFLEDGETGWGSTEFLVLRPKAPWPDYYAYLLCRHPAFREYAIQSMSGTSGRQRIQNDVLGRYLLPIAPDSVAVAFGSIVEPIQQAIAANHQTAQTLSTLRDTLLPRLISGQLRLPEAQAATEAALGGALQA</sequence>
<dbReference type="GO" id="GO:0004519">
    <property type="term" value="F:endonuclease activity"/>
    <property type="evidence" value="ECO:0007669"/>
    <property type="project" value="UniProtKB-KW"/>
</dbReference>
<organism evidence="5 6">
    <name type="scientific">Acidovorax facilis</name>
    <dbReference type="NCBI Taxonomy" id="12917"/>
    <lineage>
        <taxon>Bacteria</taxon>
        <taxon>Pseudomonadati</taxon>
        <taxon>Pseudomonadota</taxon>
        <taxon>Betaproteobacteria</taxon>
        <taxon>Burkholderiales</taxon>
        <taxon>Comamonadaceae</taxon>
        <taxon>Acidovorax</taxon>
    </lineage>
</organism>
<dbReference type="CDD" id="cd17260">
    <property type="entry name" value="RMtype1_S_EcoEI-TRD1-CR1_like"/>
    <property type="match status" value="1"/>
</dbReference>
<keyword evidence="6" id="KW-1185">Reference proteome</keyword>
<evidence type="ECO:0000256" key="2">
    <source>
        <dbReference type="ARBA" id="ARBA00022747"/>
    </source>
</evidence>
<dbReference type="Gene3D" id="3.90.220.20">
    <property type="entry name" value="DNA methylase specificity domains"/>
    <property type="match status" value="2"/>
</dbReference>
<dbReference type="Pfam" id="PF01420">
    <property type="entry name" value="Methylase_S"/>
    <property type="match status" value="1"/>
</dbReference>
<keyword evidence="2" id="KW-0680">Restriction system</keyword>
<comment type="caution">
    <text evidence="5">The sequence shown here is derived from an EMBL/GenBank/DDBJ whole genome shotgun (WGS) entry which is preliminary data.</text>
</comment>
<dbReference type="InterPro" id="IPR044946">
    <property type="entry name" value="Restrct_endonuc_typeI_TRD_sf"/>
</dbReference>
<dbReference type="SUPFAM" id="SSF116734">
    <property type="entry name" value="DNA methylase specificity domain"/>
    <property type="match status" value="2"/>
</dbReference>
<keyword evidence="5" id="KW-0255">Endonuclease</keyword>
<dbReference type="InterPro" id="IPR000055">
    <property type="entry name" value="Restrct_endonuc_typeI_TRD"/>
</dbReference>
<evidence type="ECO:0000256" key="1">
    <source>
        <dbReference type="ARBA" id="ARBA00010923"/>
    </source>
</evidence>
<dbReference type="EC" id="3.1.21.-" evidence="5"/>
<dbReference type="EMBL" id="JBHSAJ010000178">
    <property type="protein sequence ID" value="MFC3938343.1"/>
    <property type="molecule type" value="Genomic_DNA"/>
</dbReference>
<evidence type="ECO:0000313" key="5">
    <source>
        <dbReference type="EMBL" id="MFC3938343.1"/>
    </source>
</evidence>
<proteinExistence type="inferred from homology"/>
<comment type="similarity">
    <text evidence="1">Belongs to the type-I restriction system S methylase family.</text>
</comment>
<keyword evidence="5" id="KW-0378">Hydrolase</keyword>
<accession>A0ABV8DIE6</accession>
<keyword evidence="5" id="KW-0540">Nuclease</keyword>
<feature type="non-terminal residue" evidence="5">
    <location>
        <position position="1"/>
    </location>
</feature>
<dbReference type="PANTHER" id="PTHR30408:SF13">
    <property type="entry name" value="TYPE I RESTRICTION ENZYME HINDI SPECIFICITY SUBUNIT"/>
    <property type="match status" value="1"/>
</dbReference>
<feature type="domain" description="Type I restriction modification DNA specificity" evidence="4">
    <location>
        <begin position="12"/>
        <end position="78"/>
    </location>
</feature>
<evidence type="ECO:0000259" key="4">
    <source>
        <dbReference type="Pfam" id="PF01420"/>
    </source>
</evidence>